<evidence type="ECO:0000313" key="2">
    <source>
        <dbReference type="EMBL" id="KAF2108782.1"/>
    </source>
</evidence>
<dbReference type="PANTHER" id="PTHR24148">
    <property type="entry name" value="ANKYRIN REPEAT DOMAIN-CONTAINING PROTEIN 39 HOMOLOG-RELATED"/>
    <property type="match status" value="1"/>
</dbReference>
<protein>
    <submittedName>
        <fullName evidence="2">Heterokaryon incompatibility protein-domain-containing protein</fullName>
    </submittedName>
</protein>
<dbReference type="Pfam" id="PF06985">
    <property type="entry name" value="HET"/>
    <property type="match status" value="1"/>
</dbReference>
<sequence length="626" mass="71920">MPLRKLVTAVGLAAIAYELYQEHKRQNDPGHHLLSPRESERIQSLAKAAPASMAELYKDLQVANREIRVLVLAPGELDKPLVATMEVVPFTSATYEALSYCWGVDVRDKPLRVNGVEYWITSSLDIALRHLRPREGLPRRLWIDAVCIDQARTEEGRADKKAQLPRMGMIYNNAKKVIAWLGPSTKDSEDAFQFFSSFFRTCTDISDLNRSYDTERARWQHFENDILGREWWGRAWIVQEFIMSCEIEFHCGFDTMSENEMTMLGYFFHMMPFRMFESQITNPQEARNRRSIAILAATRAQKRSREIPDDLCYWVSRFHSWDCRDKLDHIYAFVGIAEENHFPVEPEREDDWPSVYGDLAYYILSTRKRVDFLCMGRGEDRSARIPASWVPDLQIKYDARGPMLPPLECSADAVYRASGGSFSGTIFCSSDKSTLTLSGIRFSGIKAMTGAHSRGFLSMDESRSLLRNILGTRVEKNAYPFKMSHTYAVAFARTLCWDLNWVRKRCGNNDTALERQPQDPPPTDYKPFITDSVMRRAAFEADITTMMENMRANRRFALFENGAIGMVPRIAEPDDIVCILAGASVPMLLRPHGTDWMFVGECYVHGIMDGEFWSRHCRNLIPFRIV</sequence>
<feature type="domain" description="Heterokaryon incompatibility" evidence="1">
    <location>
        <begin position="95"/>
        <end position="240"/>
    </location>
</feature>
<dbReference type="InterPro" id="IPR052895">
    <property type="entry name" value="HetReg/Transcr_Mod"/>
</dbReference>
<keyword evidence="3" id="KW-1185">Reference proteome</keyword>
<evidence type="ECO:0000313" key="3">
    <source>
        <dbReference type="Proteomes" id="UP000799770"/>
    </source>
</evidence>
<proteinExistence type="predicted"/>
<dbReference type="PANTHER" id="PTHR24148:SF64">
    <property type="entry name" value="HETEROKARYON INCOMPATIBILITY DOMAIN-CONTAINING PROTEIN"/>
    <property type="match status" value="1"/>
</dbReference>
<dbReference type="EMBL" id="ML977345">
    <property type="protein sequence ID" value="KAF2108782.1"/>
    <property type="molecule type" value="Genomic_DNA"/>
</dbReference>
<dbReference type="AlphaFoldDB" id="A0A6A5YNY1"/>
<evidence type="ECO:0000259" key="1">
    <source>
        <dbReference type="Pfam" id="PF06985"/>
    </source>
</evidence>
<dbReference type="Proteomes" id="UP000799770">
    <property type="component" value="Unassembled WGS sequence"/>
</dbReference>
<gene>
    <name evidence="2" type="ORF">BDV96DRAFT_555582</name>
</gene>
<name>A0A6A5YNY1_9PLEO</name>
<dbReference type="Pfam" id="PF26639">
    <property type="entry name" value="Het-6_barrel"/>
    <property type="match status" value="1"/>
</dbReference>
<dbReference type="OrthoDB" id="2157530at2759"/>
<organism evidence="2 3">
    <name type="scientific">Lophiotrema nucula</name>
    <dbReference type="NCBI Taxonomy" id="690887"/>
    <lineage>
        <taxon>Eukaryota</taxon>
        <taxon>Fungi</taxon>
        <taxon>Dikarya</taxon>
        <taxon>Ascomycota</taxon>
        <taxon>Pezizomycotina</taxon>
        <taxon>Dothideomycetes</taxon>
        <taxon>Pleosporomycetidae</taxon>
        <taxon>Pleosporales</taxon>
        <taxon>Lophiotremataceae</taxon>
        <taxon>Lophiotrema</taxon>
    </lineage>
</organism>
<dbReference type="InterPro" id="IPR010730">
    <property type="entry name" value="HET"/>
</dbReference>
<accession>A0A6A5YNY1</accession>
<reference evidence="2" key="1">
    <citation type="journal article" date="2020" name="Stud. Mycol.">
        <title>101 Dothideomycetes genomes: a test case for predicting lifestyles and emergence of pathogens.</title>
        <authorList>
            <person name="Haridas S."/>
            <person name="Albert R."/>
            <person name="Binder M."/>
            <person name="Bloem J."/>
            <person name="Labutti K."/>
            <person name="Salamov A."/>
            <person name="Andreopoulos B."/>
            <person name="Baker S."/>
            <person name="Barry K."/>
            <person name="Bills G."/>
            <person name="Bluhm B."/>
            <person name="Cannon C."/>
            <person name="Castanera R."/>
            <person name="Culley D."/>
            <person name="Daum C."/>
            <person name="Ezra D."/>
            <person name="Gonzalez J."/>
            <person name="Henrissat B."/>
            <person name="Kuo A."/>
            <person name="Liang C."/>
            <person name="Lipzen A."/>
            <person name="Lutzoni F."/>
            <person name="Magnuson J."/>
            <person name="Mondo S."/>
            <person name="Nolan M."/>
            <person name="Ohm R."/>
            <person name="Pangilinan J."/>
            <person name="Park H.-J."/>
            <person name="Ramirez L."/>
            <person name="Alfaro M."/>
            <person name="Sun H."/>
            <person name="Tritt A."/>
            <person name="Yoshinaga Y."/>
            <person name="Zwiers L.-H."/>
            <person name="Turgeon B."/>
            <person name="Goodwin S."/>
            <person name="Spatafora J."/>
            <person name="Crous P."/>
            <person name="Grigoriev I."/>
        </authorList>
    </citation>
    <scope>NUCLEOTIDE SEQUENCE</scope>
    <source>
        <strain evidence="2">CBS 627.86</strain>
    </source>
</reference>